<keyword evidence="3" id="KW-1185">Reference proteome</keyword>
<dbReference type="InterPro" id="IPR036188">
    <property type="entry name" value="FAD/NAD-bd_sf"/>
</dbReference>
<dbReference type="Gene3D" id="3.30.9.10">
    <property type="entry name" value="D-Amino Acid Oxidase, subunit A, domain 2"/>
    <property type="match status" value="1"/>
</dbReference>
<dbReference type="Gene3D" id="3.50.50.60">
    <property type="entry name" value="FAD/NAD(P)-binding domain"/>
    <property type="match status" value="1"/>
</dbReference>
<comment type="caution">
    <text evidence="2">The sequence shown here is derived from an EMBL/GenBank/DDBJ whole genome shotgun (WGS) entry which is preliminary data.</text>
</comment>
<dbReference type="EMBL" id="SMLA01000008">
    <property type="protein sequence ID" value="TDD90537.1"/>
    <property type="molecule type" value="Genomic_DNA"/>
</dbReference>
<name>A0A4V2YXS7_9PSEU</name>
<accession>A0A4V2YXS7</accession>
<protein>
    <submittedName>
        <fullName evidence="2">FAD-binding oxidoreductase</fullName>
    </submittedName>
</protein>
<evidence type="ECO:0000313" key="3">
    <source>
        <dbReference type="Proteomes" id="UP000294723"/>
    </source>
</evidence>
<dbReference type="SUPFAM" id="SSF51905">
    <property type="entry name" value="FAD/NAD(P)-binding domain"/>
    <property type="match status" value="1"/>
</dbReference>
<gene>
    <name evidence="2" type="ORF">E1202_07840</name>
</gene>
<evidence type="ECO:0000313" key="2">
    <source>
        <dbReference type="EMBL" id="TDD90537.1"/>
    </source>
</evidence>
<dbReference type="Proteomes" id="UP000294723">
    <property type="component" value="Unassembled WGS sequence"/>
</dbReference>
<evidence type="ECO:0000256" key="1">
    <source>
        <dbReference type="SAM" id="MobiDB-lite"/>
    </source>
</evidence>
<reference evidence="2 3" key="1">
    <citation type="submission" date="2019-03" db="EMBL/GenBank/DDBJ databases">
        <title>Draft genome sequences of novel Actinobacteria.</title>
        <authorList>
            <person name="Sahin N."/>
            <person name="Ay H."/>
            <person name="Saygin H."/>
        </authorList>
    </citation>
    <scope>NUCLEOTIDE SEQUENCE [LARGE SCALE GENOMIC DNA]</scope>
    <source>
        <strain evidence="2 3">5K548</strain>
    </source>
</reference>
<proteinExistence type="predicted"/>
<feature type="region of interest" description="Disordered" evidence="1">
    <location>
        <begin position="128"/>
        <end position="150"/>
    </location>
</feature>
<organism evidence="2 3">
    <name type="scientific">Saccharopolyspora karakumensis</name>
    <dbReference type="NCBI Taxonomy" id="2530386"/>
    <lineage>
        <taxon>Bacteria</taxon>
        <taxon>Bacillati</taxon>
        <taxon>Actinomycetota</taxon>
        <taxon>Actinomycetes</taxon>
        <taxon>Pseudonocardiales</taxon>
        <taxon>Pseudonocardiaceae</taxon>
        <taxon>Saccharopolyspora</taxon>
    </lineage>
</organism>
<dbReference type="RefSeq" id="WP_132681900.1">
    <property type="nucleotide sequence ID" value="NZ_SMLA01000008.1"/>
</dbReference>
<sequence length="150" mass="16734">MSLIGNIEVREMVGSITPDELGASFCANDTLINTPTVVNALFEERSRMEPKWWPALRCRLIYSHDTILSVETTDGKFLVDKTVIATGVWTERLIATNRGRHADREERLQVVATAPLPQSIKPVARVRRRPSNTPCSAISPHGTRMPSRPS</sequence>
<dbReference type="AlphaFoldDB" id="A0A4V2YXS7"/>